<dbReference type="GO" id="GO:0005737">
    <property type="term" value="C:cytoplasm"/>
    <property type="evidence" value="ECO:0007669"/>
    <property type="project" value="UniProtKB-SubCell"/>
</dbReference>
<dbReference type="PANTHER" id="PTHR10695:SF46">
    <property type="entry name" value="BIFUNCTIONAL COENZYME A SYNTHASE-RELATED"/>
    <property type="match status" value="1"/>
</dbReference>
<dbReference type="NCBIfam" id="TIGR00152">
    <property type="entry name" value="dephospho-CoA kinase"/>
    <property type="match status" value="1"/>
</dbReference>
<keyword evidence="3 5" id="KW-0808">Transferase</keyword>
<comment type="function">
    <text evidence="3">Catalyzes the phosphorylation of the 3'-hydroxyl group of dephosphocoenzyme A to form coenzyme A.</text>
</comment>
<comment type="pathway">
    <text evidence="3">Cofactor biosynthesis; coenzyme A biosynthesis; CoA from (R)-pantothenate: step 5/5.</text>
</comment>
<sequence>MNHPLIIGLTGQTGAGKSAASAMLSEEGFFVIDCDRVAREVVEPGSDGLHALTEVFSREILCADGSLDRKALGKRVFTDSTARALLNDTIFPFITKRVEVLIQTAALQGKEAVILDAPTLFESGMDKNCALIVAVCADADRRKARIMARDCIDEQMAQARMNSQYPESFFKEHCAILIENNGTEQQFAAQVHDAAMKIKERIHGCSHS</sequence>
<evidence type="ECO:0000313" key="5">
    <source>
        <dbReference type="EMBL" id="MBM6921455.1"/>
    </source>
</evidence>
<feature type="binding site" evidence="3">
    <location>
        <begin position="14"/>
        <end position="19"/>
    </location>
    <ligand>
        <name>ATP</name>
        <dbReference type="ChEBI" id="CHEBI:30616"/>
    </ligand>
</feature>
<dbReference type="Gene3D" id="3.40.50.300">
    <property type="entry name" value="P-loop containing nucleotide triphosphate hydrolases"/>
    <property type="match status" value="1"/>
</dbReference>
<keyword evidence="1 3" id="KW-0547">Nucleotide-binding</keyword>
<keyword evidence="3" id="KW-0963">Cytoplasm</keyword>
<dbReference type="GO" id="GO:0004140">
    <property type="term" value="F:dephospho-CoA kinase activity"/>
    <property type="evidence" value="ECO:0007669"/>
    <property type="project" value="UniProtKB-UniRule"/>
</dbReference>
<dbReference type="Proteomes" id="UP000774750">
    <property type="component" value="Unassembled WGS sequence"/>
</dbReference>
<keyword evidence="3" id="KW-0173">Coenzyme A biosynthesis</keyword>
<comment type="caution">
    <text evidence="5">The sequence shown here is derived from an EMBL/GenBank/DDBJ whole genome shotgun (WGS) entry which is preliminary data.</text>
</comment>
<dbReference type="Pfam" id="PF01121">
    <property type="entry name" value="CoaE"/>
    <property type="match status" value="1"/>
</dbReference>
<comment type="subcellular location">
    <subcellularLocation>
        <location evidence="3">Cytoplasm</location>
    </subcellularLocation>
</comment>
<dbReference type="EC" id="2.7.1.24" evidence="3 4"/>
<dbReference type="PANTHER" id="PTHR10695">
    <property type="entry name" value="DEPHOSPHO-COA KINASE-RELATED"/>
    <property type="match status" value="1"/>
</dbReference>
<keyword evidence="3 5" id="KW-0418">Kinase</keyword>
<dbReference type="HAMAP" id="MF_00376">
    <property type="entry name" value="Dephospho_CoA_kinase"/>
    <property type="match status" value="1"/>
</dbReference>
<organism evidence="5 6">
    <name type="scientific">Merdimmobilis hominis</name>
    <dbReference type="NCBI Taxonomy" id="2897707"/>
    <lineage>
        <taxon>Bacteria</taxon>
        <taxon>Bacillati</taxon>
        <taxon>Bacillota</taxon>
        <taxon>Clostridia</taxon>
        <taxon>Eubacteriales</taxon>
        <taxon>Oscillospiraceae</taxon>
        <taxon>Merdimmobilis</taxon>
    </lineage>
</organism>
<reference evidence="5" key="1">
    <citation type="submission" date="2020-08" db="EMBL/GenBank/DDBJ databases">
        <authorList>
            <person name="Cejkova D."/>
            <person name="Kubasova T."/>
            <person name="Jahodarova E."/>
            <person name="Rychlik I."/>
        </authorList>
    </citation>
    <scope>NUCLEOTIDE SEQUENCE</scope>
    <source>
        <strain evidence="5">An559</strain>
    </source>
</reference>
<evidence type="ECO:0000256" key="2">
    <source>
        <dbReference type="ARBA" id="ARBA00022840"/>
    </source>
</evidence>
<dbReference type="GO" id="GO:0015937">
    <property type="term" value="P:coenzyme A biosynthetic process"/>
    <property type="evidence" value="ECO:0007669"/>
    <property type="project" value="UniProtKB-UniRule"/>
</dbReference>
<keyword evidence="6" id="KW-1185">Reference proteome</keyword>
<evidence type="ECO:0000313" key="6">
    <source>
        <dbReference type="Proteomes" id="UP000774750"/>
    </source>
</evidence>
<keyword evidence="2 3" id="KW-0067">ATP-binding</keyword>
<dbReference type="SUPFAM" id="SSF52540">
    <property type="entry name" value="P-loop containing nucleoside triphosphate hydrolases"/>
    <property type="match status" value="1"/>
</dbReference>
<dbReference type="InterPro" id="IPR027417">
    <property type="entry name" value="P-loop_NTPase"/>
</dbReference>
<comment type="catalytic activity">
    <reaction evidence="3">
        <text>3'-dephospho-CoA + ATP = ADP + CoA + H(+)</text>
        <dbReference type="Rhea" id="RHEA:18245"/>
        <dbReference type="ChEBI" id="CHEBI:15378"/>
        <dbReference type="ChEBI" id="CHEBI:30616"/>
        <dbReference type="ChEBI" id="CHEBI:57287"/>
        <dbReference type="ChEBI" id="CHEBI:57328"/>
        <dbReference type="ChEBI" id="CHEBI:456216"/>
        <dbReference type="EC" id="2.7.1.24"/>
    </reaction>
</comment>
<accession>A0A938X7R1</accession>
<dbReference type="InterPro" id="IPR001977">
    <property type="entry name" value="Depp_CoAkinase"/>
</dbReference>
<proteinExistence type="inferred from homology"/>
<dbReference type="RefSeq" id="WP_204447425.1">
    <property type="nucleotide sequence ID" value="NZ_JACJKY010000017.1"/>
</dbReference>
<evidence type="ECO:0000256" key="1">
    <source>
        <dbReference type="ARBA" id="ARBA00022741"/>
    </source>
</evidence>
<evidence type="ECO:0000256" key="3">
    <source>
        <dbReference type="HAMAP-Rule" id="MF_00376"/>
    </source>
</evidence>
<dbReference type="GO" id="GO:0005524">
    <property type="term" value="F:ATP binding"/>
    <property type="evidence" value="ECO:0007669"/>
    <property type="project" value="UniProtKB-UniRule"/>
</dbReference>
<dbReference type="CDD" id="cd02022">
    <property type="entry name" value="DPCK"/>
    <property type="match status" value="1"/>
</dbReference>
<dbReference type="AlphaFoldDB" id="A0A938X7R1"/>
<protein>
    <recommendedName>
        <fullName evidence="3 4">Dephospho-CoA kinase</fullName>
        <ecNumber evidence="3 4">2.7.1.24</ecNumber>
    </recommendedName>
    <alternativeName>
        <fullName evidence="3">Dephosphocoenzyme A kinase</fullName>
    </alternativeName>
</protein>
<reference evidence="5" key="2">
    <citation type="journal article" date="2021" name="Sci. Rep.">
        <title>The distribution of antibiotic resistance genes in chicken gut microbiota commensals.</title>
        <authorList>
            <person name="Juricova H."/>
            <person name="Matiasovicova J."/>
            <person name="Kubasova T."/>
            <person name="Cejkova D."/>
            <person name="Rychlik I."/>
        </authorList>
    </citation>
    <scope>NUCLEOTIDE SEQUENCE</scope>
    <source>
        <strain evidence="5">An559</strain>
    </source>
</reference>
<comment type="similarity">
    <text evidence="3">Belongs to the CoaE family.</text>
</comment>
<name>A0A938X7R1_9FIRM</name>
<evidence type="ECO:0000256" key="4">
    <source>
        <dbReference type="NCBIfam" id="TIGR00152"/>
    </source>
</evidence>
<dbReference type="PROSITE" id="PS51219">
    <property type="entry name" value="DPCK"/>
    <property type="match status" value="1"/>
</dbReference>
<dbReference type="EMBL" id="JACJKY010000017">
    <property type="protein sequence ID" value="MBM6921455.1"/>
    <property type="molecule type" value="Genomic_DNA"/>
</dbReference>
<gene>
    <name evidence="3" type="primary">coaE</name>
    <name evidence="5" type="ORF">H6A12_09840</name>
</gene>